<evidence type="ECO:0000313" key="1">
    <source>
        <dbReference type="EMBL" id="MPC45258.1"/>
    </source>
</evidence>
<reference evidence="1 2" key="1">
    <citation type="submission" date="2019-05" db="EMBL/GenBank/DDBJ databases">
        <title>Another draft genome of Portunus trituberculatus and its Hox gene families provides insights of decapod evolution.</title>
        <authorList>
            <person name="Jeong J.-H."/>
            <person name="Song I."/>
            <person name="Kim S."/>
            <person name="Choi T."/>
            <person name="Kim D."/>
            <person name="Ryu S."/>
            <person name="Kim W."/>
        </authorList>
    </citation>
    <scope>NUCLEOTIDE SEQUENCE [LARGE SCALE GENOMIC DNA]</scope>
    <source>
        <tissue evidence="1">Muscle</tissue>
    </source>
</reference>
<dbReference type="EMBL" id="VSRR010006646">
    <property type="protein sequence ID" value="MPC45258.1"/>
    <property type="molecule type" value="Genomic_DNA"/>
</dbReference>
<dbReference type="Proteomes" id="UP000324222">
    <property type="component" value="Unassembled WGS sequence"/>
</dbReference>
<sequence length="317" mass="35012">MGSLRAQVKEGVARMRPAGGRYTRYSSVLGIHKWARPAAVWRGSSGSSRRGGRCWTPYITPASLLAKQVIDSLETLTAARQTCNPKSSGNETIFCGEERPGVRVPCQLHYHSCSLLSRPRPTCTILLGSHFPSLSAPLYNYRRNRIMIRQFQEPPPCDVCRSFLGLCVQRRDWRRGRGGGVSQCVARVRAAGRSRMWLRSSSAQYGCPGATEEAGRAGWAAAVQRLDTRPLRTSGPLAPRPDARYRRPPMMHLCRLREVLPPPMTRPSSARASATRLAARTATLFTAFMRGAELLLISEGEYMRKGDPQMSAGGRVG</sequence>
<organism evidence="1 2">
    <name type="scientific">Portunus trituberculatus</name>
    <name type="common">Swimming crab</name>
    <name type="synonym">Neptunus trituberculatus</name>
    <dbReference type="NCBI Taxonomy" id="210409"/>
    <lineage>
        <taxon>Eukaryota</taxon>
        <taxon>Metazoa</taxon>
        <taxon>Ecdysozoa</taxon>
        <taxon>Arthropoda</taxon>
        <taxon>Crustacea</taxon>
        <taxon>Multicrustacea</taxon>
        <taxon>Malacostraca</taxon>
        <taxon>Eumalacostraca</taxon>
        <taxon>Eucarida</taxon>
        <taxon>Decapoda</taxon>
        <taxon>Pleocyemata</taxon>
        <taxon>Brachyura</taxon>
        <taxon>Eubrachyura</taxon>
        <taxon>Portunoidea</taxon>
        <taxon>Portunidae</taxon>
        <taxon>Portuninae</taxon>
        <taxon>Portunus</taxon>
    </lineage>
</organism>
<comment type="caution">
    <text evidence="1">The sequence shown here is derived from an EMBL/GenBank/DDBJ whole genome shotgun (WGS) entry which is preliminary data.</text>
</comment>
<evidence type="ECO:0000313" key="2">
    <source>
        <dbReference type="Proteomes" id="UP000324222"/>
    </source>
</evidence>
<gene>
    <name evidence="1" type="ORF">E2C01_038953</name>
</gene>
<name>A0A5B7FJW5_PORTR</name>
<protein>
    <submittedName>
        <fullName evidence="1">Uncharacterized protein</fullName>
    </submittedName>
</protein>
<dbReference type="AlphaFoldDB" id="A0A5B7FJW5"/>
<keyword evidence="2" id="KW-1185">Reference proteome</keyword>
<accession>A0A5B7FJW5</accession>
<proteinExistence type="predicted"/>